<dbReference type="Gene3D" id="3.40.47.10">
    <property type="match status" value="2"/>
</dbReference>
<proteinExistence type="predicted"/>
<dbReference type="Pfam" id="PF08541">
    <property type="entry name" value="ACP_syn_III_C"/>
    <property type="match status" value="1"/>
</dbReference>
<keyword evidence="1" id="KW-0963">Cytoplasm</keyword>
<evidence type="ECO:0000259" key="4">
    <source>
        <dbReference type="Pfam" id="PF08541"/>
    </source>
</evidence>
<dbReference type="RefSeq" id="WP_055704701.1">
    <property type="nucleotide sequence ID" value="NZ_JBPJFI010000001.1"/>
</dbReference>
<dbReference type="Proteomes" id="UP000318103">
    <property type="component" value="Unassembled WGS sequence"/>
</dbReference>
<organism evidence="6 7">
    <name type="scientific">Streptomyces puniciscabiei</name>
    <dbReference type="NCBI Taxonomy" id="164348"/>
    <lineage>
        <taxon>Bacteria</taxon>
        <taxon>Bacillati</taxon>
        <taxon>Actinomycetota</taxon>
        <taxon>Actinomycetes</taxon>
        <taxon>Kitasatosporales</taxon>
        <taxon>Streptomycetaceae</taxon>
        <taxon>Streptomyces</taxon>
    </lineage>
</organism>
<feature type="domain" description="Beta-ketoacyl-[acyl-carrier-protein] synthase III C-terminal" evidence="4">
    <location>
        <begin position="242"/>
        <end position="333"/>
    </location>
</feature>
<dbReference type="InterPro" id="IPR016039">
    <property type="entry name" value="Thiolase-like"/>
</dbReference>
<dbReference type="PANTHER" id="PTHR34069">
    <property type="entry name" value="3-OXOACYL-[ACYL-CARRIER-PROTEIN] SYNTHASE 3"/>
    <property type="match status" value="1"/>
</dbReference>
<keyword evidence="2" id="KW-0808">Transferase</keyword>
<evidence type="ECO:0000313" key="6">
    <source>
        <dbReference type="EMBL" id="TQK98350.1"/>
    </source>
</evidence>
<evidence type="ECO:0000259" key="5">
    <source>
        <dbReference type="Pfam" id="PF08545"/>
    </source>
</evidence>
<dbReference type="GO" id="GO:0044550">
    <property type="term" value="P:secondary metabolite biosynthetic process"/>
    <property type="evidence" value="ECO:0007669"/>
    <property type="project" value="TreeGrafter"/>
</dbReference>
<dbReference type="PANTHER" id="PTHR34069:SF2">
    <property type="entry name" value="BETA-KETOACYL-[ACYL-CARRIER-PROTEIN] SYNTHASE III"/>
    <property type="match status" value="1"/>
</dbReference>
<dbReference type="CDD" id="cd00827">
    <property type="entry name" value="init_cond_enzymes"/>
    <property type="match status" value="1"/>
</dbReference>
<sequence>MRLTQDVFIASTGIFLPAAKPMAEAVAEGLVDEAHSDLGYESITIAESIAPPDMAVEAGRQAVARSGIAADRFDLLTHGSVWFQGLDMWATASYVAGNCAGRHTFAVDIQQRSNCAMAGLQFAVSHLAAGAGRHALVTTADRFAAPAMDRWNEQANLVYGDGAGALTVSTEGGLARIVSLVSLGDSSLEPAGRGAEEFRTAPGMELPIRIMRRLEAFASTPGAVGAWERYEATLSKAVNTALEEAGVGREDISRAVLPFIHRGGGRAENYDALGFSEKQSLWEVGRVTGHMGGADQFVGLDHLLRTRAVAQGDHVLLVGVGVGHSFTIAVLQILGTPSW</sequence>
<keyword evidence="7" id="KW-1185">Reference proteome</keyword>
<dbReference type="GO" id="GO:0004315">
    <property type="term" value="F:3-oxoacyl-[acyl-carrier-protein] synthase activity"/>
    <property type="evidence" value="ECO:0007669"/>
    <property type="project" value="InterPro"/>
</dbReference>
<dbReference type="SUPFAM" id="SSF53901">
    <property type="entry name" value="Thiolase-like"/>
    <property type="match status" value="1"/>
</dbReference>
<reference evidence="6 7" key="1">
    <citation type="submission" date="2019-06" db="EMBL/GenBank/DDBJ databases">
        <title>Sequencing the genomes of 1000 actinobacteria strains.</title>
        <authorList>
            <person name="Klenk H.-P."/>
        </authorList>
    </citation>
    <scope>NUCLEOTIDE SEQUENCE [LARGE SCALE GENOMIC DNA]</scope>
    <source>
        <strain evidence="6 7">DSM 41929</strain>
    </source>
</reference>
<comment type="caution">
    <text evidence="6">The sequence shown here is derived from an EMBL/GenBank/DDBJ whole genome shotgun (WGS) entry which is preliminary data.</text>
</comment>
<dbReference type="InterPro" id="IPR013747">
    <property type="entry name" value="ACP_syn_III_C"/>
</dbReference>
<feature type="domain" description="Beta-ketoacyl-[acyl-carrier-protein] synthase III N-terminal" evidence="5">
    <location>
        <begin position="108"/>
        <end position="172"/>
    </location>
</feature>
<keyword evidence="3" id="KW-0012">Acyltransferase</keyword>
<evidence type="ECO:0000256" key="2">
    <source>
        <dbReference type="ARBA" id="ARBA00022679"/>
    </source>
</evidence>
<dbReference type="AlphaFoldDB" id="A0A542UGZ1"/>
<dbReference type="Pfam" id="PF08545">
    <property type="entry name" value="ACP_syn_III"/>
    <property type="match status" value="1"/>
</dbReference>
<accession>A0A542UGZ1</accession>
<dbReference type="EMBL" id="VFNX01000001">
    <property type="protein sequence ID" value="TQK98350.1"/>
    <property type="molecule type" value="Genomic_DNA"/>
</dbReference>
<name>A0A542UGZ1_9ACTN</name>
<protein>
    <submittedName>
        <fullName evidence="6">3-oxoacyl-[acyl-carrier-protein] synthase-3</fullName>
    </submittedName>
</protein>
<evidence type="ECO:0000313" key="7">
    <source>
        <dbReference type="Proteomes" id="UP000318103"/>
    </source>
</evidence>
<evidence type="ECO:0000256" key="1">
    <source>
        <dbReference type="ARBA" id="ARBA00022490"/>
    </source>
</evidence>
<dbReference type="OrthoDB" id="7055207at2"/>
<dbReference type="InterPro" id="IPR013751">
    <property type="entry name" value="ACP_syn_III_N"/>
</dbReference>
<evidence type="ECO:0000256" key="3">
    <source>
        <dbReference type="ARBA" id="ARBA00023315"/>
    </source>
</evidence>
<gene>
    <name evidence="6" type="ORF">FB563_3372</name>
</gene>
<dbReference type="GO" id="GO:0006633">
    <property type="term" value="P:fatty acid biosynthetic process"/>
    <property type="evidence" value="ECO:0007669"/>
    <property type="project" value="InterPro"/>
</dbReference>